<dbReference type="AlphaFoldDB" id="K3XAB6"/>
<dbReference type="InterPro" id="IPR005123">
    <property type="entry name" value="Oxoglu/Fe-dep_dioxygenase_dom"/>
</dbReference>
<dbReference type="OMA" id="YKRRDPP"/>
<dbReference type="HOGENOM" id="CLU_029471_2_0_1"/>
<dbReference type="GO" id="GO:0008198">
    <property type="term" value="F:ferrous iron binding"/>
    <property type="evidence" value="ECO:0007669"/>
    <property type="project" value="TreeGrafter"/>
</dbReference>
<organism evidence="8 9">
    <name type="scientific">Globisporangium ultimum (strain ATCC 200006 / CBS 805.95 / DAOM BR144)</name>
    <name type="common">Pythium ultimum</name>
    <dbReference type="NCBI Taxonomy" id="431595"/>
    <lineage>
        <taxon>Eukaryota</taxon>
        <taxon>Sar</taxon>
        <taxon>Stramenopiles</taxon>
        <taxon>Oomycota</taxon>
        <taxon>Peronosporomycetes</taxon>
        <taxon>Pythiales</taxon>
        <taxon>Pythiaceae</taxon>
        <taxon>Globisporangium</taxon>
    </lineage>
</organism>
<keyword evidence="9" id="KW-1185">Reference proteome</keyword>
<feature type="binding site" evidence="5">
    <location>
        <position position="194"/>
    </location>
    <ligand>
        <name>Fe cation</name>
        <dbReference type="ChEBI" id="CHEBI:24875"/>
        <note>catalytic</note>
    </ligand>
</feature>
<dbReference type="PANTHER" id="PTHR16557">
    <property type="entry name" value="ALKYLATED DNA REPAIR PROTEIN ALKB-RELATED"/>
    <property type="match status" value="1"/>
</dbReference>
<comment type="cofactor">
    <cofactor evidence="5">
        <name>Fe(2+)</name>
        <dbReference type="ChEBI" id="CHEBI:29033"/>
    </cofactor>
    <text evidence="5">Binds 1 Fe(2+) ion per subunit.</text>
</comment>
<dbReference type="SUPFAM" id="SSF51197">
    <property type="entry name" value="Clavaminate synthase-like"/>
    <property type="match status" value="1"/>
</dbReference>
<reference evidence="8" key="3">
    <citation type="submission" date="2015-02" db="UniProtKB">
        <authorList>
            <consortium name="EnsemblProtists"/>
        </authorList>
    </citation>
    <scope>IDENTIFICATION</scope>
    <source>
        <strain evidence="8">DAOM BR144</strain>
    </source>
</reference>
<evidence type="ECO:0000256" key="4">
    <source>
        <dbReference type="ARBA" id="ARBA00023004"/>
    </source>
</evidence>
<evidence type="ECO:0000259" key="7">
    <source>
        <dbReference type="PROSITE" id="PS51471"/>
    </source>
</evidence>
<accession>K3XAB6</accession>
<dbReference type="Pfam" id="PF13532">
    <property type="entry name" value="2OG-FeII_Oxy_2"/>
    <property type="match status" value="1"/>
</dbReference>
<evidence type="ECO:0000256" key="1">
    <source>
        <dbReference type="ARBA" id="ARBA00022723"/>
    </source>
</evidence>
<protein>
    <recommendedName>
        <fullName evidence="7">Fe2OG dioxygenase domain-containing protein</fullName>
    </recommendedName>
</protein>
<feature type="domain" description="Fe2OG dioxygenase" evidence="7">
    <location>
        <begin position="176"/>
        <end position="303"/>
    </location>
</feature>
<feature type="binding site" evidence="5">
    <location>
        <position position="250"/>
    </location>
    <ligand>
        <name>Fe cation</name>
        <dbReference type="ChEBI" id="CHEBI:24875"/>
        <note>catalytic</note>
    </ligand>
</feature>
<reference evidence="9" key="2">
    <citation type="submission" date="2010-04" db="EMBL/GenBank/DDBJ databases">
        <authorList>
            <person name="Buell R."/>
            <person name="Hamilton J."/>
            <person name="Hostetler J."/>
        </authorList>
    </citation>
    <scope>NUCLEOTIDE SEQUENCE [LARGE SCALE GENOMIC DNA]</scope>
    <source>
        <strain evidence="9">DAOM:BR144</strain>
    </source>
</reference>
<dbReference type="eggNOG" id="KOG2731">
    <property type="taxonomic scope" value="Eukaryota"/>
</dbReference>
<proteinExistence type="predicted"/>
<sequence>MAAYKASEKRWRPLSEAQIRQDPQLLDVLCLSPEQQRRVRSVGTWQWTPESPKRPILTFDGFGDKHSGFYVIPNAIDAKTQLQVAHACLTEYCEAPHVTNMHCQNEQVAEIWKKARESHPSDPAKSPLLSKLHWAASGHHYEWTARKYYKENFSPVPPFLEKIAVQCAEACGMTIAAEAVIVNFYKKTSKMGGHQDDVEYTMDHPVISLSLGSSSIFLKGTTTKEDPPLEVLLRSGDLAVLGGNSRLSYHGVAKVLPVGTFDVPKEQWEALVEGKSSEEQDEYAAVQKYLGANRININVRQVYPLEKTEASDSVEEEAPSRKRTRSSSEGETSS</sequence>
<dbReference type="VEuPathDB" id="FungiDB:PYU1_G014135"/>
<dbReference type="PROSITE" id="PS51471">
    <property type="entry name" value="FE2OG_OXY"/>
    <property type="match status" value="1"/>
</dbReference>
<dbReference type="InterPro" id="IPR027450">
    <property type="entry name" value="AlkB-like"/>
</dbReference>
<dbReference type="Gene3D" id="2.60.120.590">
    <property type="entry name" value="Alpha-ketoglutarate-dependent dioxygenase AlkB-like"/>
    <property type="match status" value="1"/>
</dbReference>
<dbReference type="InterPro" id="IPR037151">
    <property type="entry name" value="AlkB-like_sf"/>
</dbReference>
<dbReference type="GO" id="GO:0005737">
    <property type="term" value="C:cytoplasm"/>
    <property type="evidence" value="ECO:0007669"/>
    <property type="project" value="TreeGrafter"/>
</dbReference>
<dbReference type="Proteomes" id="UP000019132">
    <property type="component" value="Unassembled WGS sequence"/>
</dbReference>
<keyword evidence="4 5" id="KW-0408">Iron</keyword>
<evidence type="ECO:0000256" key="3">
    <source>
        <dbReference type="ARBA" id="ARBA00023002"/>
    </source>
</evidence>
<keyword evidence="3" id="KW-0560">Oxidoreductase</keyword>
<evidence type="ECO:0000256" key="2">
    <source>
        <dbReference type="ARBA" id="ARBA00022964"/>
    </source>
</evidence>
<dbReference type="EMBL" id="ADOS01001529">
    <property type="status" value="NOT_ANNOTATED_CDS"/>
    <property type="molecule type" value="Genomic_DNA"/>
</dbReference>
<keyword evidence="2" id="KW-0223">Dioxygenase</keyword>
<dbReference type="GO" id="GO:0035515">
    <property type="term" value="F:oxidative RNA demethylase activity"/>
    <property type="evidence" value="ECO:0007669"/>
    <property type="project" value="TreeGrafter"/>
</dbReference>
<reference evidence="9" key="1">
    <citation type="journal article" date="2010" name="Genome Biol.">
        <title>Genome sequence of the necrotrophic plant pathogen Pythium ultimum reveals original pathogenicity mechanisms and effector repertoire.</title>
        <authorList>
            <person name="Levesque C.A."/>
            <person name="Brouwer H."/>
            <person name="Cano L."/>
            <person name="Hamilton J.P."/>
            <person name="Holt C."/>
            <person name="Huitema E."/>
            <person name="Raffaele S."/>
            <person name="Robideau G.P."/>
            <person name="Thines M."/>
            <person name="Win J."/>
            <person name="Zerillo M.M."/>
            <person name="Beakes G.W."/>
            <person name="Boore J.L."/>
            <person name="Busam D."/>
            <person name="Dumas B."/>
            <person name="Ferriera S."/>
            <person name="Fuerstenberg S.I."/>
            <person name="Gachon C.M."/>
            <person name="Gaulin E."/>
            <person name="Govers F."/>
            <person name="Grenville-Briggs L."/>
            <person name="Horner N."/>
            <person name="Hostetler J."/>
            <person name="Jiang R.H."/>
            <person name="Johnson J."/>
            <person name="Krajaejun T."/>
            <person name="Lin H."/>
            <person name="Meijer H.J."/>
            <person name="Moore B."/>
            <person name="Morris P."/>
            <person name="Phuntmart V."/>
            <person name="Puiu D."/>
            <person name="Shetty J."/>
            <person name="Stajich J.E."/>
            <person name="Tripathy S."/>
            <person name="Wawra S."/>
            <person name="van West P."/>
            <person name="Whitty B.R."/>
            <person name="Coutinho P.M."/>
            <person name="Henrissat B."/>
            <person name="Martin F."/>
            <person name="Thomas P.D."/>
            <person name="Tyler B.M."/>
            <person name="De Vries R.P."/>
            <person name="Kamoun S."/>
            <person name="Yandell M."/>
            <person name="Tisserat N."/>
            <person name="Buell C.R."/>
        </authorList>
    </citation>
    <scope>NUCLEOTIDE SEQUENCE</scope>
    <source>
        <strain evidence="9">DAOM:BR144</strain>
    </source>
</reference>
<feature type="region of interest" description="Disordered" evidence="6">
    <location>
        <begin position="306"/>
        <end position="334"/>
    </location>
</feature>
<dbReference type="InterPro" id="IPR004574">
    <property type="entry name" value="Alkb"/>
</dbReference>
<feature type="binding site" evidence="5">
    <location>
        <position position="196"/>
    </location>
    <ligand>
        <name>Fe cation</name>
        <dbReference type="ChEBI" id="CHEBI:24875"/>
        <note>catalytic</note>
    </ligand>
</feature>
<dbReference type="EnsemblProtists" id="PYU1_T014165">
    <property type="protein sequence ID" value="PYU1_T014165"/>
    <property type="gene ID" value="PYU1_G014135"/>
</dbReference>
<dbReference type="GO" id="GO:0035516">
    <property type="term" value="F:broad specificity oxidative DNA demethylase activity"/>
    <property type="evidence" value="ECO:0007669"/>
    <property type="project" value="TreeGrafter"/>
</dbReference>
<name>K3XAB6_GLOUD</name>
<dbReference type="GO" id="GO:0035513">
    <property type="term" value="P:oxidative RNA demethylation"/>
    <property type="evidence" value="ECO:0007669"/>
    <property type="project" value="TreeGrafter"/>
</dbReference>
<dbReference type="InParanoid" id="K3XAB6"/>
<keyword evidence="1 5" id="KW-0479">Metal-binding</keyword>
<evidence type="ECO:0000313" key="9">
    <source>
        <dbReference type="Proteomes" id="UP000019132"/>
    </source>
</evidence>
<evidence type="ECO:0000256" key="5">
    <source>
        <dbReference type="PIRSR" id="PIRSR604574-2"/>
    </source>
</evidence>
<evidence type="ECO:0000256" key="6">
    <source>
        <dbReference type="SAM" id="MobiDB-lite"/>
    </source>
</evidence>
<dbReference type="PANTHER" id="PTHR16557:SF11">
    <property type="entry name" value="ALPHA-KETOGLUTARATE-DEPENDENT DIOXYGENASE ALKB"/>
    <property type="match status" value="1"/>
</dbReference>
<evidence type="ECO:0000313" key="8">
    <source>
        <dbReference type="EnsemblProtists" id="PYU1_T014165"/>
    </source>
</evidence>